<sequence>MANIGLCAKVCWFIAQIVLLQLAHHHQSANAASVLEVHIIPPQFKYAVEVTTDDGRKITEGLQKTLFVDVNELSFTIFRADGTTNAVAKLSGKDARKKDVCEFDYYICGGD</sequence>
<protein>
    <submittedName>
        <fullName evidence="3">Uncharacterized protein</fullName>
    </submittedName>
</protein>
<organism evidence="2 3">
    <name type="scientific">Globodera rostochiensis</name>
    <name type="common">Golden nematode worm</name>
    <name type="synonym">Heterodera rostochiensis</name>
    <dbReference type="NCBI Taxonomy" id="31243"/>
    <lineage>
        <taxon>Eukaryota</taxon>
        <taxon>Metazoa</taxon>
        <taxon>Ecdysozoa</taxon>
        <taxon>Nematoda</taxon>
        <taxon>Chromadorea</taxon>
        <taxon>Rhabditida</taxon>
        <taxon>Tylenchina</taxon>
        <taxon>Tylenchomorpha</taxon>
        <taxon>Tylenchoidea</taxon>
        <taxon>Heteroderidae</taxon>
        <taxon>Heteroderinae</taxon>
        <taxon>Globodera</taxon>
    </lineage>
</organism>
<dbReference type="WBParaSite" id="Gr19_v10_g2326.t1">
    <property type="protein sequence ID" value="Gr19_v10_g2326.t1"/>
    <property type="gene ID" value="Gr19_v10_g2326"/>
</dbReference>
<dbReference type="AlphaFoldDB" id="A0A914HKJ6"/>
<keyword evidence="2" id="KW-1185">Reference proteome</keyword>
<name>A0A914HKJ6_GLORO</name>
<dbReference type="Proteomes" id="UP000887572">
    <property type="component" value="Unplaced"/>
</dbReference>
<keyword evidence="1" id="KW-0732">Signal</keyword>
<proteinExistence type="predicted"/>
<evidence type="ECO:0000256" key="1">
    <source>
        <dbReference type="SAM" id="SignalP"/>
    </source>
</evidence>
<reference evidence="3" key="1">
    <citation type="submission" date="2022-11" db="UniProtKB">
        <authorList>
            <consortium name="WormBaseParasite"/>
        </authorList>
    </citation>
    <scope>IDENTIFICATION</scope>
</reference>
<feature type="chain" id="PRO_5037126483" evidence="1">
    <location>
        <begin position="32"/>
        <end position="111"/>
    </location>
</feature>
<evidence type="ECO:0000313" key="2">
    <source>
        <dbReference type="Proteomes" id="UP000887572"/>
    </source>
</evidence>
<evidence type="ECO:0000313" key="3">
    <source>
        <dbReference type="WBParaSite" id="Gr19_v10_g2326.t1"/>
    </source>
</evidence>
<feature type="signal peptide" evidence="1">
    <location>
        <begin position="1"/>
        <end position="31"/>
    </location>
</feature>
<accession>A0A914HKJ6</accession>